<feature type="binding site" description="axial binding residue" evidence="20">
    <location>
        <position position="272"/>
    </location>
    <ligand>
        <name>heme c</name>
        <dbReference type="ChEBI" id="CHEBI:61717"/>
        <label>1</label>
    </ligand>
    <ligandPart>
        <name>Fe</name>
        <dbReference type="ChEBI" id="CHEBI:18248"/>
    </ligandPart>
</feature>
<dbReference type="Pfam" id="PF13442">
    <property type="entry name" value="Cytochrome_CBB3"/>
    <property type="match status" value="2"/>
</dbReference>
<evidence type="ECO:0000256" key="9">
    <source>
        <dbReference type="ARBA" id="ARBA00022692"/>
    </source>
</evidence>
<comment type="cofactor">
    <cofactor evidence="19 21">
        <name>heme c</name>
        <dbReference type="ChEBI" id="CHEBI:61717"/>
    </cofactor>
    <text evidence="19 21">Binds 2 heme C groups per subunit.</text>
</comment>
<sequence>MTTFWSAYIFVLTGITIAGLVGLIHFTRKMPGSTDAEETTGHTFDGIEEYNNPMPKWWLNMFWLTIIFGIGYLIYYPVGNWEGIGKWTSAKQLAEETAAHNEKYGEIFERFASIPVEELKDNDQAIRMGQQLFQNNCALCHGQTAQGYYGFPNLTDDDWLYGHSGAEIKQTIANGRMGQMPAWGETLGTNGVKIVTEYVLKLSGNSHDEVMAAQGEVIFSQMCAACHSADGTGMAALGAPNLTDNIWLYDIPNQDLATDIAITITNGRAGNMPAWQGILGEEKVHLLAGYVYSLSN</sequence>
<evidence type="ECO:0000313" key="24">
    <source>
        <dbReference type="EMBL" id="TCS40769.1"/>
    </source>
</evidence>
<dbReference type="SUPFAM" id="SSF46626">
    <property type="entry name" value="Cytochrome c"/>
    <property type="match status" value="2"/>
</dbReference>
<feature type="domain" description="Cytochrome c" evidence="23">
    <location>
        <begin position="124"/>
        <end position="203"/>
    </location>
</feature>
<evidence type="ECO:0000313" key="25">
    <source>
        <dbReference type="Proteomes" id="UP000295793"/>
    </source>
</evidence>
<accession>A0A4V2UJM6</accession>
<dbReference type="Proteomes" id="UP000295793">
    <property type="component" value="Unassembled WGS sequence"/>
</dbReference>
<keyword evidence="5 19" id="KW-1003">Cell membrane</keyword>
<evidence type="ECO:0000256" key="10">
    <source>
        <dbReference type="ARBA" id="ARBA00022723"/>
    </source>
</evidence>
<feature type="binding site" description="covalent" evidence="21">
    <location>
        <position position="226"/>
    </location>
    <ligand>
        <name>heme c</name>
        <dbReference type="ChEBI" id="CHEBI:61717"/>
        <label>2</label>
    </ligand>
</feature>
<evidence type="ECO:0000256" key="1">
    <source>
        <dbReference type="ARBA" id="ARBA00004533"/>
    </source>
</evidence>
<dbReference type="InterPro" id="IPR009056">
    <property type="entry name" value="Cyt_c-like_dom"/>
</dbReference>
<evidence type="ECO:0000256" key="12">
    <source>
        <dbReference type="ARBA" id="ARBA00022781"/>
    </source>
</evidence>
<dbReference type="GO" id="GO:0005506">
    <property type="term" value="F:iron ion binding"/>
    <property type="evidence" value="ECO:0007669"/>
    <property type="project" value="InterPro"/>
</dbReference>
<reference evidence="24 25" key="1">
    <citation type="submission" date="2019-03" db="EMBL/GenBank/DDBJ databases">
        <title>Genomic Encyclopedia of Archaeal and Bacterial Type Strains, Phase II (KMG-II): from individual species to whole genera.</title>
        <authorList>
            <person name="Goeker M."/>
        </authorList>
    </citation>
    <scope>NUCLEOTIDE SEQUENCE [LARGE SCALE GENOMIC DNA]</scope>
    <source>
        <strain evidence="24 25">DSM 15388</strain>
    </source>
</reference>
<dbReference type="Gene3D" id="6.10.280.130">
    <property type="match status" value="1"/>
</dbReference>
<dbReference type="PROSITE" id="PS51007">
    <property type="entry name" value="CYTC"/>
    <property type="match status" value="2"/>
</dbReference>
<evidence type="ECO:0000256" key="5">
    <source>
        <dbReference type="ARBA" id="ARBA00022475"/>
    </source>
</evidence>
<evidence type="ECO:0000256" key="17">
    <source>
        <dbReference type="ARBA" id="ARBA00023065"/>
    </source>
</evidence>
<feature type="binding site" description="covalent" evidence="21">
    <location>
        <position position="140"/>
    </location>
    <ligand>
        <name>heme c</name>
        <dbReference type="ChEBI" id="CHEBI:61717"/>
        <label>1</label>
    </ligand>
</feature>
<evidence type="ECO:0000256" key="7">
    <source>
        <dbReference type="ARBA" id="ARBA00022617"/>
    </source>
</evidence>
<keyword evidence="14 22" id="KW-1133">Transmembrane helix</keyword>
<evidence type="ECO:0000256" key="18">
    <source>
        <dbReference type="ARBA" id="ARBA00023136"/>
    </source>
</evidence>
<name>A0A4V2UJM6_9GAMM</name>
<evidence type="ECO:0000256" key="15">
    <source>
        <dbReference type="ARBA" id="ARBA00023002"/>
    </source>
</evidence>
<dbReference type="OrthoDB" id="9811281at2"/>
<dbReference type="GO" id="GO:1902600">
    <property type="term" value="P:proton transmembrane transport"/>
    <property type="evidence" value="ECO:0007669"/>
    <property type="project" value="UniProtKB-KW"/>
</dbReference>
<keyword evidence="12 19" id="KW-0375">Hydrogen ion transport</keyword>
<dbReference type="InterPro" id="IPR050597">
    <property type="entry name" value="Cytochrome_c_Oxidase_Subunit"/>
</dbReference>
<dbReference type="GO" id="GO:0009055">
    <property type="term" value="F:electron transfer activity"/>
    <property type="evidence" value="ECO:0007669"/>
    <property type="project" value="InterPro"/>
</dbReference>
<dbReference type="Pfam" id="PF14715">
    <property type="entry name" value="FixP_N"/>
    <property type="match status" value="1"/>
</dbReference>
<keyword evidence="17 19" id="KW-0406">Ion transport</keyword>
<dbReference type="UniPathway" id="UPA00705"/>
<dbReference type="GO" id="GO:0020037">
    <property type="term" value="F:heme binding"/>
    <property type="evidence" value="ECO:0007669"/>
    <property type="project" value="InterPro"/>
</dbReference>
<evidence type="ECO:0000256" key="14">
    <source>
        <dbReference type="ARBA" id="ARBA00022989"/>
    </source>
</evidence>
<keyword evidence="16 19" id="KW-0408">Iron</keyword>
<comment type="subunit">
    <text evidence="19">Component of the cbb3-type cytochrome c oxidase.</text>
</comment>
<feature type="binding site" description="axial binding residue" evidence="20">
    <location>
        <position position="141"/>
    </location>
    <ligand>
        <name>heme c</name>
        <dbReference type="ChEBI" id="CHEBI:61717"/>
        <label>1</label>
    </ligand>
    <ligandPart>
        <name>Fe</name>
        <dbReference type="ChEBI" id="CHEBI:18248"/>
    </ligandPart>
</feature>
<feature type="binding site" description="covalent" evidence="21">
    <location>
        <position position="137"/>
    </location>
    <ligand>
        <name>heme c</name>
        <dbReference type="ChEBI" id="CHEBI:61717"/>
        <label>1</label>
    </ligand>
</feature>
<evidence type="ECO:0000256" key="3">
    <source>
        <dbReference type="ARBA" id="ARBA00006113"/>
    </source>
</evidence>
<evidence type="ECO:0000259" key="23">
    <source>
        <dbReference type="PROSITE" id="PS51007"/>
    </source>
</evidence>
<evidence type="ECO:0000256" key="13">
    <source>
        <dbReference type="ARBA" id="ARBA00022982"/>
    </source>
</evidence>
<comment type="caution">
    <text evidence="24">The sequence shown here is derived from an EMBL/GenBank/DDBJ whole genome shotgun (WGS) entry which is preliminary data.</text>
</comment>
<evidence type="ECO:0000256" key="20">
    <source>
        <dbReference type="PIRSR" id="PIRSR000006-1"/>
    </source>
</evidence>
<evidence type="ECO:0000256" key="19">
    <source>
        <dbReference type="PIRNR" id="PIRNR000006"/>
    </source>
</evidence>
<evidence type="ECO:0000256" key="8">
    <source>
        <dbReference type="ARBA" id="ARBA00022660"/>
    </source>
</evidence>
<keyword evidence="18 19" id="KW-0472">Membrane</keyword>
<dbReference type="InterPro" id="IPR036909">
    <property type="entry name" value="Cyt_c-like_dom_sf"/>
</dbReference>
<keyword evidence="9 22" id="KW-0812">Transmembrane</keyword>
<dbReference type="NCBIfam" id="TIGR00782">
    <property type="entry name" value="ccoP"/>
    <property type="match status" value="1"/>
</dbReference>
<dbReference type="AlphaFoldDB" id="A0A4V2UJM6"/>
<dbReference type="PRINTS" id="PR00605">
    <property type="entry name" value="CYTCHROMECIC"/>
</dbReference>
<keyword evidence="10 19" id="KW-0479">Metal-binding</keyword>
<dbReference type="RefSeq" id="WP_132701736.1">
    <property type="nucleotide sequence ID" value="NZ_SLZR01000008.1"/>
</dbReference>
<dbReference type="PIRSF" id="PIRSF000006">
    <property type="entry name" value="Cbb3-Cox_fixP"/>
    <property type="match status" value="1"/>
</dbReference>
<feature type="binding site" description="axial binding residue" evidence="20">
    <location>
        <position position="180"/>
    </location>
    <ligand>
        <name>heme c</name>
        <dbReference type="ChEBI" id="CHEBI:61717"/>
        <label>2</label>
    </ligand>
    <ligandPart>
        <name>Fe</name>
        <dbReference type="ChEBI" id="CHEBI:18248"/>
    </ligandPart>
</feature>
<gene>
    <name evidence="24" type="ORF">BCF53_108134</name>
</gene>
<feature type="transmembrane region" description="Helical" evidence="22">
    <location>
        <begin position="7"/>
        <end position="26"/>
    </location>
</feature>
<dbReference type="PANTHER" id="PTHR33751">
    <property type="entry name" value="CBB3-TYPE CYTOCHROME C OXIDASE SUBUNIT FIXP"/>
    <property type="match status" value="1"/>
</dbReference>
<evidence type="ECO:0000256" key="22">
    <source>
        <dbReference type="SAM" id="Phobius"/>
    </source>
</evidence>
<dbReference type="PANTHER" id="PTHR33751:SF1">
    <property type="entry name" value="CBB3-TYPE CYTOCHROME C OXIDASE SUBUNIT FIXP"/>
    <property type="match status" value="1"/>
</dbReference>
<keyword evidence="15 19" id="KW-0560">Oxidoreductase</keyword>
<proteinExistence type="inferred from homology"/>
<keyword evidence="4 19" id="KW-0813">Transport</keyword>
<feature type="binding site" description="covalent" evidence="21">
    <location>
        <position position="223"/>
    </location>
    <ligand>
        <name>heme c</name>
        <dbReference type="ChEBI" id="CHEBI:61717"/>
        <label>2</label>
    </ligand>
</feature>
<dbReference type="GO" id="GO:0006119">
    <property type="term" value="P:oxidative phosphorylation"/>
    <property type="evidence" value="ECO:0007669"/>
    <property type="project" value="UniProtKB-UniPathway"/>
</dbReference>
<feature type="transmembrane region" description="Helical" evidence="22">
    <location>
        <begin position="57"/>
        <end position="76"/>
    </location>
</feature>
<dbReference type="InterPro" id="IPR032858">
    <property type="entry name" value="CcoP_N"/>
</dbReference>
<evidence type="ECO:0000256" key="6">
    <source>
        <dbReference type="ARBA" id="ARBA00022519"/>
    </source>
</evidence>
<dbReference type="Gene3D" id="1.10.760.10">
    <property type="entry name" value="Cytochrome c-like domain"/>
    <property type="match status" value="2"/>
</dbReference>
<keyword evidence="6 19" id="KW-0997">Cell inner membrane</keyword>
<evidence type="ECO:0000256" key="4">
    <source>
        <dbReference type="ARBA" id="ARBA00022448"/>
    </source>
</evidence>
<keyword evidence="25" id="KW-1185">Reference proteome</keyword>
<dbReference type="InterPro" id="IPR008168">
    <property type="entry name" value="Cyt_C_IC"/>
</dbReference>
<dbReference type="EMBL" id="SLZR01000008">
    <property type="protein sequence ID" value="TCS40769.1"/>
    <property type="molecule type" value="Genomic_DNA"/>
</dbReference>
<dbReference type="InterPro" id="IPR038414">
    <property type="entry name" value="CcoP_N_sf"/>
</dbReference>
<evidence type="ECO:0000256" key="2">
    <source>
        <dbReference type="ARBA" id="ARBA00004673"/>
    </source>
</evidence>
<comment type="subcellular location">
    <subcellularLocation>
        <location evidence="1 19">Cell inner membrane</location>
    </subcellularLocation>
</comment>
<evidence type="ECO:0000256" key="21">
    <source>
        <dbReference type="PIRSR" id="PIRSR000006-2"/>
    </source>
</evidence>
<feature type="domain" description="Cytochrome c" evidence="23">
    <location>
        <begin position="210"/>
        <end position="295"/>
    </location>
</feature>
<comment type="similarity">
    <text evidence="3 19">Belongs to the CcoP / FixP family.</text>
</comment>
<comment type="function">
    <text evidence="19">C-type cytochrome. Part of the cbb3-type cytochrome c oxidase complex.</text>
</comment>
<protein>
    <recommendedName>
        <fullName evidence="19">Cbb3-type cytochrome c oxidase subunit</fullName>
    </recommendedName>
</protein>
<keyword evidence="13 19" id="KW-0249">Electron transport</keyword>
<feature type="binding site" description="axial binding residue" evidence="20">
    <location>
        <position position="227"/>
    </location>
    <ligand>
        <name>heme c</name>
        <dbReference type="ChEBI" id="CHEBI:61717"/>
        <label>2</label>
    </ligand>
    <ligandPart>
        <name>Fe</name>
        <dbReference type="ChEBI" id="CHEBI:18248"/>
    </ligandPart>
</feature>
<evidence type="ECO:0000256" key="11">
    <source>
        <dbReference type="ARBA" id="ARBA00022737"/>
    </source>
</evidence>
<keyword evidence="8 19" id="KW-0679">Respiratory chain</keyword>
<dbReference type="GO" id="GO:0005886">
    <property type="term" value="C:plasma membrane"/>
    <property type="evidence" value="ECO:0007669"/>
    <property type="project" value="UniProtKB-SubCell"/>
</dbReference>
<keyword evidence="7 19" id="KW-0349">Heme</keyword>
<dbReference type="GO" id="GO:0016491">
    <property type="term" value="F:oxidoreductase activity"/>
    <property type="evidence" value="ECO:0007669"/>
    <property type="project" value="UniProtKB-KW"/>
</dbReference>
<dbReference type="InterPro" id="IPR004678">
    <property type="entry name" value="Cyt_c_oxidase_cbb3_su3"/>
</dbReference>
<organism evidence="24 25">
    <name type="scientific">Reinekea marinisedimentorum</name>
    <dbReference type="NCBI Taxonomy" id="230495"/>
    <lineage>
        <taxon>Bacteria</taxon>
        <taxon>Pseudomonadati</taxon>
        <taxon>Pseudomonadota</taxon>
        <taxon>Gammaproteobacteria</taxon>
        <taxon>Oceanospirillales</taxon>
        <taxon>Saccharospirillaceae</taxon>
        <taxon>Reinekea</taxon>
    </lineage>
</organism>
<comment type="pathway">
    <text evidence="2 19">Energy metabolism; oxidative phosphorylation.</text>
</comment>
<keyword evidence="11" id="KW-0677">Repeat</keyword>
<evidence type="ECO:0000256" key="16">
    <source>
        <dbReference type="ARBA" id="ARBA00023004"/>
    </source>
</evidence>